<dbReference type="AlphaFoldDB" id="A0A3S7RNS5"/>
<reference evidence="1" key="1">
    <citation type="journal article" date="1985" name="Aust J Exp Biol Med Sci 63 (PT 4) 63 ( Pt">
        <title>A conjugative plasmid encoding production of a diffusible pigment and resistance to aminoglycosides and macrolides in Staphylococcus aureus.</title>
        <authorList>
            <person name="Townsend D.E."/>
            <person name="Ashdown N."/>
            <person name="Annear D.I."/>
            <person name="Grubb W.B."/>
        </authorList>
    </citation>
    <scope>NUCLEOTIDE SEQUENCE</scope>
    <source>
        <strain evidence="1">WG512</strain>
        <plasmid evidence="1">pWBG14</plasmid>
    </source>
</reference>
<dbReference type="EMBL" id="MH587576">
    <property type="protein sequence ID" value="AXQ85977.1"/>
    <property type="molecule type" value="Genomic_DNA"/>
</dbReference>
<reference evidence="1" key="2">
    <citation type="journal article" date="2016" name="Mob. Genet. Elements">
        <title>An updated view of plasmid conjugation and mobilization in Staphylococcus.</title>
        <authorList>
            <person name="Ramsay J.P."/>
            <person name="Kwong S.M."/>
            <person name="Murphy R.J."/>
            <person name="Yui Eto K."/>
            <person name="Price K.J."/>
            <person name="Nguyen Q.T."/>
            <person name="O'Brien F.G."/>
            <person name="Grubb W.B."/>
            <person name="Coombs G.W."/>
            <person name="Firth N."/>
        </authorList>
    </citation>
    <scope>NUCLEOTIDE SEQUENCE</scope>
    <source>
        <strain evidence="1">WG512</strain>
        <plasmid evidence="1">pWBG14</plasmid>
    </source>
</reference>
<protein>
    <submittedName>
        <fullName evidence="1">Uncharacterized protein</fullName>
    </submittedName>
</protein>
<evidence type="ECO:0000313" key="1">
    <source>
        <dbReference type="EMBL" id="AXQ85977.1"/>
    </source>
</evidence>
<proteinExistence type="predicted"/>
<organism evidence="1">
    <name type="scientific">Staphylococcus aureus</name>
    <dbReference type="NCBI Taxonomy" id="1280"/>
    <lineage>
        <taxon>Bacteria</taxon>
        <taxon>Bacillati</taxon>
        <taxon>Bacillota</taxon>
        <taxon>Bacilli</taxon>
        <taxon>Bacillales</taxon>
        <taxon>Staphylococcaceae</taxon>
        <taxon>Staphylococcus</taxon>
    </lineage>
</organism>
<accession>A0A3S7RNS5</accession>
<gene>
    <name evidence="1" type="ORF">pWBG14_00058</name>
</gene>
<dbReference type="RefSeq" id="WP_115293168.1">
    <property type="nucleotide sequence ID" value="NZ_MH587576.1"/>
</dbReference>
<sequence>MLSNIKAKMKFKSLCKSLANLENFIWDNHLDNAGGLTIRVSFIGSRSGVYDRNKHEKQEENEEKYRKLFSKALNDYRSFRKYCENRL</sequence>
<name>A0A3S7RNS5_STAAU</name>
<geneLocation type="plasmid" evidence="1">
    <name>pWBG14</name>
</geneLocation>
<keyword evidence="1" id="KW-0614">Plasmid</keyword>